<protein>
    <submittedName>
        <fullName evidence="3">Uncharacterized protein</fullName>
    </submittedName>
</protein>
<gene>
    <name evidence="3" type="ORF">G7B40_036195</name>
</gene>
<proteinExistence type="predicted"/>
<evidence type="ECO:0000256" key="1">
    <source>
        <dbReference type="SAM" id="MobiDB-lite"/>
    </source>
</evidence>
<keyword evidence="2" id="KW-0812">Transmembrane</keyword>
<name>A0AAP5IEB8_9CYAN</name>
<keyword evidence="2" id="KW-1133">Transmembrane helix</keyword>
<keyword evidence="2" id="KW-0472">Membrane</keyword>
<reference evidence="4" key="1">
    <citation type="journal article" date="2021" name="Science">
        <title>Hunting the eagle killer: A cyanobacterial neurotoxin causes vacuolar myelinopathy.</title>
        <authorList>
            <person name="Breinlinger S."/>
            <person name="Phillips T.J."/>
            <person name="Haram B.N."/>
            <person name="Mares J."/>
            <person name="Martinez Yerena J.A."/>
            <person name="Hrouzek P."/>
            <person name="Sobotka R."/>
            <person name="Henderson W.M."/>
            <person name="Schmieder P."/>
            <person name="Williams S.M."/>
            <person name="Lauderdale J.D."/>
            <person name="Wilde H.D."/>
            <person name="Gerrin W."/>
            <person name="Kust A."/>
            <person name="Washington J.W."/>
            <person name="Wagner C."/>
            <person name="Geier B."/>
            <person name="Liebeke M."/>
            <person name="Enke H."/>
            <person name="Niedermeyer T.H.J."/>
            <person name="Wilde S.B."/>
        </authorList>
    </citation>
    <scope>NUCLEOTIDE SEQUENCE [LARGE SCALE GENOMIC DNA]</scope>
    <source>
        <strain evidence="4">Thurmond2011</strain>
    </source>
</reference>
<evidence type="ECO:0000313" key="4">
    <source>
        <dbReference type="Proteomes" id="UP000667802"/>
    </source>
</evidence>
<dbReference type="RefSeq" id="WP_208341536.1">
    <property type="nucleotide sequence ID" value="NZ_CAWQFN010000915.1"/>
</dbReference>
<dbReference type="EMBL" id="JAALHA020000029">
    <property type="protein sequence ID" value="MDR9899956.1"/>
    <property type="molecule type" value="Genomic_DNA"/>
</dbReference>
<accession>A0AAP5IEB8</accession>
<keyword evidence="4" id="KW-1185">Reference proteome</keyword>
<organism evidence="3 4">
    <name type="scientific">Aetokthonos hydrillicola Thurmond2011</name>
    <dbReference type="NCBI Taxonomy" id="2712845"/>
    <lineage>
        <taxon>Bacteria</taxon>
        <taxon>Bacillati</taxon>
        <taxon>Cyanobacteriota</taxon>
        <taxon>Cyanophyceae</taxon>
        <taxon>Nostocales</taxon>
        <taxon>Hapalosiphonaceae</taxon>
        <taxon>Aetokthonos</taxon>
    </lineage>
</organism>
<feature type="region of interest" description="Disordered" evidence="1">
    <location>
        <begin position="491"/>
        <end position="575"/>
    </location>
</feature>
<sequence length="592" mass="63701">MSYASLLKNIPDFLSQPTGIAAIASVGIHGTIAFILPLMPVDSKPKQQEINPSKTVGVVELNQAEQNRLPQAGVPQVAIKPLALQPQIPPPPPNLSTQQQLLSPIPQSPTTQVILPPLPKSSTNLSIPSLPKSQPLQRLPLSNYPINPISSSLNPTAINPRPLTRFNDKVALGAPQPLPPSNISELQPAKTPAELAQTNLPIQSVNTTNRQANIATELPQTNLPVQSVNTNTRQSNIATGVSSSSRLPELQAAKVPPDLRSVPSVIPLGTTQNTTSPVIANGNTVSTAIQNRQLITPIGEPSQTRVSLANTNLIPSPQAGNASLSPQMQSTSNMGGAVVGKTPNFGDQFNQVKQQYPNIETKLPIFGTINAKSSQQSRLDGALIVDAEGKVETVTFMNNSVSSDLKASTREYFREYFQNNPVQKTGKPKYYPFSLSLKTDGSSEAVKQAPARLLQVAAPTNNTAGSSSAINQKQEALSKLRQRLIERRRGFSPVAQPSNEQPANVSQQVHTPQVNAQPLQLKQVSRISPQTSVKRQTNEGIRGNQPTPPSQIIPQASSQPKVSSNQPSTSIESGQKLLKRLRQLREQRQNNE</sequence>
<evidence type="ECO:0000313" key="3">
    <source>
        <dbReference type="EMBL" id="MDR9899956.1"/>
    </source>
</evidence>
<comment type="caution">
    <text evidence="3">The sequence shown here is derived from an EMBL/GenBank/DDBJ whole genome shotgun (WGS) entry which is preliminary data.</text>
</comment>
<dbReference type="AlphaFoldDB" id="A0AAP5IEB8"/>
<feature type="compositionally biased region" description="Polar residues" evidence="1">
    <location>
        <begin position="495"/>
        <end position="539"/>
    </location>
</feature>
<dbReference type="Proteomes" id="UP000667802">
    <property type="component" value="Unassembled WGS sequence"/>
</dbReference>
<evidence type="ECO:0000256" key="2">
    <source>
        <dbReference type="SAM" id="Phobius"/>
    </source>
</evidence>
<feature type="transmembrane region" description="Helical" evidence="2">
    <location>
        <begin position="20"/>
        <end position="39"/>
    </location>
</feature>
<feature type="compositionally biased region" description="Polar residues" evidence="1">
    <location>
        <begin position="552"/>
        <end position="573"/>
    </location>
</feature>